<reference evidence="4 5" key="1">
    <citation type="journal article" date="2021" name="Nat. Commun.">
        <title>Genetic determinants of endophytism in the Arabidopsis root mycobiome.</title>
        <authorList>
            <person name="Mesny F."/>
            <person name="Miyauchi S."/>
            <person name="Thiergart T."/>
            <person name="Pickel B."/>
            <person name="Atanasova L."/>
            <person name="Karlsson M."/>
            <person name="Huettel B."/>
            <person name="Barry K.W."/>
            <person name="Haridas S."/>
            <person name="Chen C."/>
            <person name="Bauer D."/>
            <person name="Andreopoulos W."/>
            <person name="Pangilinan J."/>
            <person name="LaButti K."/>
            <person name="Riley R."/>
            <person name="Lipzen A."/>
            <person name="Clum A."/>
            <person name="Drula E."/>
            <person name="Henrissat B."/>
            <person name="Kohler A."/>
            <person name="Grigoriev I.V."/>
            <person name="Martin F.M."/>
            <person name="Hacquard S."/>
        </authorList>
    </citation>
    <scope>NUCLEOTIDE SEQUENCE [LARGE SCALE GENOMIC DNA]</scope>
    <source>
        <strain evidence="4 5">MPI-CAGE-CH-0241</strain>
    </source>
</reference>
<accession>A0A9P9ARP3</accession>
<evidence type="ECO:0000256" key="1">
    <source>
        <dbReference type="SAM" id="MobiDB-lite"/>
    </source>
</evidence>
<dbReference type="AlphaFoldDB" id="A0A9P9ARP3"/>
<dbReference type="OrthoDB" id="10267127at2759"/>
<dbReference type="GO" id="GO:0000298">
    <property type="term" value="F:endopolyphosphatase activity"/>
    <property type="evidence" value="ECO:0007669"/>
    <property type="project" value="TreeGrafter"/>
</dbReference>
<dbReference type="Gene3D" id="3.60.21.10">
    <property type="match status" value="1"/>
</dbReference>
<dbReference type="SUPFAM" id="SSF56300">
    <property type="entry name" value="Metallo-dependent phosphatases"/>
    <property type="match status" value="1"/>
</dbReference>
<organism evidence="4 5">
    <name type="scientific">Thelonectria olida</name>
    <dbReference type="NCBI Taxonomy" id="1576542"/>
    <lineage>
        <taxon>Eukaryota</taxon>
        <taxon>Fungi</taxon>
        <taxon>Dikarya</taxon>
        <taxon>Ascomycota</taxon>
        <taxon>Pezizomycotina</taxon>
        <taxon>Sordariomycetes</taxon>
        <taxon>Hypocreomycetidae</taxon>
        <taxon>Hypocreales</taxon>
        <taxon>Nectriaceae</taxon>
        <taxon>Thelonectria</taxon>
    </lineage>
</organism>
<dbReference type="GO" id="GO:0006798">
    <property type="term" value="P:polyphosphate catabolic process"/>
    <property type="evidence" value="ECO:0007669"/>
    <property type="project" value="TreeGrafter"/>
</dbReference>
<feature type="compositionally biased region" description="Basic and acidic residues" evidence="1">
    <location>
        <begin position="285"/>
        <end position="313"/>
    </location>
</feature>
<dbReference type="GO" id="GO:0016791">
    <property type="term" value="F:phosphatase activity"/>
    <property type="evidence" value="ECO:0007669"/>
    <property type="project" value="TreeGrafter"/>
</dbReference>
<keyword evidence="2" id="KW-0472">Membrane</keyword>
<proteinExistence type="predicted"/>
<evidence type="ECO:0000259" key="3">
    <source>
        <dbReference type="Pfam" id="PF00149"/>
    </source>
</evidence>
<protein>
    <submittedName>
        <fullName evidence="4">Metallo-dependent phosphatase-like protein</fullName>
    </submittedName>
</protein>
<feature type="region of interest" description="Disordered" evidence="1">
    <location>
        <begin position="252"/>
        <end position="321"/>
    </location>
</feature>
<dbReference type="Proteomes" id="UP000777438">
    <property type="component" value="Unassembled WGS sequence"/>
</dbReference>
<gene>
    <name evidence="4" type="ORF">B0T10DRAFT_65756</name>
</gene>
<keyword evidence="2" id="KW-1133">Transmembrane helix</keyword>
<evidence type="ECO:0000313" key="4">
    <source>
        <dbReference type="EMBL" id="KAH6888025.1"/>
    </source>
</evidence>
<evidence type="ECO:0000313" key="5">
    <source>
        <dbReference type="Proteomes" id="UP000777438"/>
    </source>
</evidence>
<keyword evidence="2" id="KW-0812">Transmembrane</keyword>
<dbReference type="InterPro" id="IPR004843">
    <property type="entry name" value="Calcineurin-like_PHP"/>
</dbReference>
<feature type="transmembrane region" description="Helical" evidence="2">
    <location>
        <begin position="12"/>
        <end position="34"/>
    </location>
</feature>
<dbReference type="InterPro" id="IPR050126">
    <property type="entry name" value="Ap4A_hydrolase"/>
</dbReference>
<dbReference type="Pfam" id="PF00149">
    <property type="entry name" value="Metallophos"/>
    <property type="match status" value="1"/>
</dbReference>
<dbReference type="PANTHER" id="PTHR42850:SF4">
    <property type="entry name" value="ZINC-DEPENDENT ENDOPOLYPHOSPHATASE"/>
    <property type="match status" value="1"/>
</dbReference>
<feature type="compositionally biased region" description="Basic and acidic residues" evidence="1">
    <location>
        <begin position="252"/>
        <end position="278"/>
    </location>
</feature>
<dbReference type="EMBL" id="JAGPYM010000013">
    <property type="protein sequence ID" value="KAH6888025.1"/>
    <property type="molecule type" value="Genomic_DNA"/>
</dbReference>
<evidence type="ECO:0000256" key="2">
    <source>
        <dbReference type="SAM" id="Phobius"/>
    </source>
</evidence>
<dbReference type="PANTHER" id="PTHR42850">
    <property type="entry name" value="METALLOPHOSPHOESTERASE"/>
    <property type="match status" value="1"/>
</dbReference>
<dbReference type="GO" id="GO:0005737">
    <property type="term" value="C:cytoplasm"/>
    <property type="evidence" value="ECO:0007669"/>
    <property type="project" value="TreeGrafter"/>
</dbReference>
<dbReference type="InterPro" id="IPR029052">
    <property type="entry name" value="Metallo-depent_PP-like"/>
</dbReference>
<sequence length="423" mass="47899">MALLISTAQRRFLVVASTVFFMSSIYFCLSRLIAISYKPVKVLPPPILDMDISKADYPMAYGRHGRPDYDGIQLTGALPQQYVPTKDNGRRLIIIGDIHGMLDPLEDLLKKSKFNTATDHIISVGDMVNKGPKSAAVVQRLMQLNATAVRGNHEDRVLLAWNGLHDQVGVEAFLDSAHEALRRGEDKDVKTARTLSEAQIAWLRSLPVVLTVEPLSIYIVHAGLVPGLPIPNQDPWAVMNMRTLRFPREEFRAKEEAKRKKKLEQQRKKEEQEKEKQAAKPASQKRSDDNGSAKLELKVVEEEPATKSGEVETRATPPADPMERFMSHPDHDLWVPVDNREGHPWSDIWNHFQKRLDPKDRRTIIYGHDAKRGYQEGSYTYGLDSACVKGHALTALVIWVDDDGNFRRSTIQVVCKDPSKAWW</sequence>
<feature type="domain" description="Calcineurin-like phosphoesterase" evidence="3">
    <location>
        <begin position="91"/>
        <end position="260"/>
    </location>
</feature>
<name>A0A9P9ARP3_9HYPO</name>
<comment type="caution">
    <text evidence="4">The sequence shown here is derived from an EMBL/GenBank/DDBJ whole genome shotgun (WGS) entry which is preliminary data.</text>
</comment>
<keyword evidence="5" id="KW-1185">Reference proteome</keyword>